<evidence type="ECO:0000313" key="1">
    <source>
        <dbReference type="EMBL" id="KAI8437192.1"/>
    </source>
</evidence>
<proteinExistence type="predicted"/>
<evidence type="ECO:0000313" key="2">
    <source>
        <dbReference type="Proteomes" id="UP001064048"/>
    </source>
</evidence>
<dbReference type="Proteomes" id="UP001064048">
    <property type="component" value="Chromosome 17"/>
</dbReference>
<name>A0ACC0KM28_CHOFU</name>
<dbReference type="EMBL" id="CM046117">
    <property type="protein sequence ID" value="KAI8437192.1"/>
    <property type="molecule type" value="Genomic_DNA"/>
</dbReference>
<keyword evidence="2" id="KW-1185">Reference proteome</keyword>
<sequence>MAPDANGKPCQPTVAAHILEMFGKNIDLPITTEKMVDLENSTHYKQKLKELSDALYHDKRGTDVSNSIEISNEKSLERSRNFIESNYIDNVIKNEDISECEIPPTDYFKHNATLHPSKASFPESAPFSAAIFETVSNVTAQTSYQTINTSYIIVIGATNSLKDGTVHNVSEIILHPIPKIAKDSASHPNYVPNQALIRQWLNIKRPIANVKTPSLALLRIEPGLQEGAVAVMENRTDWDGVNARVYGWGLVPMNAGGPVMVVQDGRVQLLGVALTDGTAPLLASPLSAHRDWLARIIGVL</sequence>
<gene>
    <name evidence="1" type="ORF">MSG28_010517</name>
</gene>
<organism evidence="1 2">
    <name type="scientific">Choristoneura fumiferana</name>
    <name type="common">Spruce budworm moth</name>
    <name type="synonym">Archips fumiferana</name>
    <dbReference type="NCBI Taxonomy" id="7141"/>
    <lineage>
        <taxon>Eukaryota</taxon>
        <taxon>Metazoa</taxon>
        <taxon>Ecdysozoa</taxon>
        <taxon>Arthropoda</taxon>
        <taxon>Hexapoda</taxon>
        <taxon>Insecta</taxon>
        <taxon>Pterygota</taxon>
        <taxon>Neoptera</taxon>
        <taxon>Endopterygota</taxon>
        <taxon>Lepidoptera</taxon>
        <taxon>Glossata</taxon>
        <taxon>Ditrysia</taxon>
        <taxon>Tortricoidea</taxon>
        <taxon>Tortricidae</taxon>
        <taxon>Tortricinae</taxon>
        <taxon>Choristoneura</taxon>
    </lineage>
</organism>
<accession>A0ACC0KM28</accession>
<reference evidence="1 2" key="1">
    <citation type="journal article" date="2022" name="Genome Biol. Evol.">
        <title>The Spruce Budworm Genome: Reconstructing the Evolutionary History of Antifreeze Proteins.</title>
        <authorList>
            <person name="Beliveau C."/>
            <person name="Gagne P."/>
            <person name="Picq S."/>
            <person name="Vernygora O."/>
            <person name="Keeling C.I."/>
            <person name="Pinkney K."/>
            <person name="Doucet D."/>
            <person name="Wen F."/>
            <person name="Johnston J.S."/>
            <person name="Maaroufi H."/>
            <person name="Boyle B."/>
            <person name="Laroche J."/>
            <person name="Dewar K."/>
            <person name="Juretic N."/>
            <person name="Blackburn G."/>
            <person name="Nisole A."/>
            <person name="Brunet B."/>
            <person name="Brandao M."/>
            <person name="Lumley L."/>
            <person name="Duan J."/>
            <person name="Quan G."/>
            <person name="Lucarotti C.J."/>
            <person name="Roe A.D."/>
            <person name="Sperling F.A.H."/>
            <person name="Levesque R.C."/>
            <person name="Cusson M."/>
        </authorList>
    </citation>
    <scope>NUCLEOTIDE SEQUENCE [LARGE SCALE GENOMIC DNA]</scope>
    <source>
        <strain evidence="1">Glfc:IPQL:Cfum</strain>
    </source>
</reference>
<comment type="caution">
    <text evidence="1">The sequence shown here is derived from an EMBL/GenBank/DDBJ whole genome shotgun (WGS) entry which is preliminary data.</text>
</comment>
<protein>
    <submittedName>
        <fullName evidence="1">Uncharacterized protein</fullName>
    </submittedName>
</protein>